<dbReference type="Pfam" id="PF18845">
    <property type="entry name" value="baeRF_family3"/>
    <property type="match status" value="1"/>
</dbReference>
<evidence type="ECO:0000313" key="2">
    <source>
        <dbReference type="EMBL" id="MFC3606402.1"/>
    </source>
</evidence>
<dbReference type="EMBL" id="JBHRXZ010000002">
    <property type="protein sequence ID" value="MFC3606402.1"/>
    <property type="molecule type" value="Genomic_DNA"/>
</dbReference>
<evidence type="ECO:0000313" key="3">
    <source>
        <dbReference type="Proteomes" id="UP001595630"/>
    </source>
</evidence>
<organism evidence="2 3">
    <name type="scientific">Stutzerimonas tarimensis</name>
    <dbReference type="NCBI Taxonomy" id="1507735"/>
    <lineage>
        <taxon>Bacteria</taxon>
        <taxon>Pseudomonadati</taxon>
        <taxon>Pseudomonadota</taxon>
        <taxon>Gammaproteobacteria</taxon>
        <taxon>Pseudomonadales</taxon>
        <taxon>Pseudomonadaceae</taxon>
        <taxon>Stutzerimonas</taxon>
    </lineage>
</organism>
<sequence>MPATLTRQTLKELLAVKQTPCLSLFQPTHRSFPEREQDPIRYKHLVRQLEDALKAQGYGDTTELLKPFKALVDSVDFWNFNRDGLAIFGAPGYFQIFRLPRPVPELAVANDRMHVKPLLRIAQSSDRYQILAVTLEAITLYEGNRDGISEVQLVEGVPKTIQDALGHDLTEKTQSGFPQGYSRASERGDSMQLEAGGAGRQAEVDRDRERFFREIDRAVLEHYSRPSGLPLILAGLPEHQAVFRRLTHNEHLLPTGIENDPSLMKPDQLREKSWAVMQPVYLKRLSGFIDQYGESHGQGLATDQIEEIGHSIVEGRVATLLVEAERAIPGQTDPSQGKAMPASEQSANTPDLLDELTVWAFEHGGDVVVVPKERMPTQTGVAALYRY</sequence>
<accession>A0ABV7SZX1</accession>
<gene>
    <name evidence="2" type="ORF">ACFOMF_01200</name>
</gene>
<dbReference type="Proteomes" id="UP001595630">
    <property type="component" value="Unassembled WGS sequence"/>
</dbReference>
<keyword evidence="3" id="KW-1185">Reference proteome</keyword>
<dbReference type="RefSeq" id="WP_386360411.1">
    <property type="nucleotide sequence ID" value="NZ_JBHRXZ010000002.1"/>
</dbReference>
<dbReference type="InterPro" id="IPR041289">
    <property type="entry name" value="Bact_RF_family3"/>
</dbReference>
<reference evidence="3" key="1">
    <citation type="journal article" date="2019" name="Int. J. Syst. Evol. Microbiol.">
        <title>The Global Catalogue of Microorganisms (GCM) 10K type strain sequencing project: providing services to taxonomists for standard genome sequencing and annotation.</title>
        <authorList>
            <consortium name="The Broad Institute Genomics Platform"/>
            <consortium name="The Broad Institute Genome Sequencing Center for Infectious Disease"/>
            <person name="Wu L."/>
            <person name="Ma J."/>
        </authorList>
    </citation>
    <scope>NUCLEOTIDE SEQUENCE [LARGE SCALE GENOMIC DNA]</scope>
    <source>
        <strain evidence="3">KCTC 42447</strain>
    </source>
</reference>
<protein>
    <submittedName>
        <fullName evidence="2">Uncharacterized protein</fullName>
    </submittedName>
</protein>
<evidence type="ECO:0000256" key="1">
    <source>
        <dbReference type="SAM" id="MobiDB-lite"/>
    </source>
</evidence>
<proteinExistence type="predicted"/>
<comment type="caution">
    <text evidence="2">The sequence shown here is derived from an EMBL/GenBank/DDBJ whole genome shotgun (WGS) entry which is preliminary data.</text>
</comment>
<feature type="region of interest" description="Disordered" evidence="1">
    <location>
        <begin position="171"/>
        <end position="202"/>
    </location>
</feature>
<name>A0ABV7SZX1_9GAMM</name>